<dbReference type="EMBL" id="RCMK01000530">
    <property type="protein sequence ID" value="KAG2923710.1"/>
    <property type="molecule type" value="Genomic_DNA"/>
</dbReference>
<dbReference type="Gene3D" id="1.10.340.70">
    <property type="match status" value="1"/>
</dbReference>
<reference evidence="3" key="1">
    <citation type="submission" date="2018-10" db="EMBL/GenBank/DDBJ databases">
        <title>Effector identification in a new, highly contiguous assembly of the strawberry crown rot pathogen Phytophthora cactorum.</title>
        <authorList>
            <person name="Armitage A.D."/>
            <person name="Nellist C.F."/>
            <person name="Bates H."/>
            <person name="Vickerstaff R.J."/>
            <person name="Harrison R.J."/>
        </authorList>
    </citation>
    <scope>NUCLEOTIDE SEQUENCE</scope>
    <source>
        <strain evidence="3">4040</strain>
    </source>
</reference>
<feature type="region of interest" description="Disordered" evidence="1">
    <location>
        <begin position="170"/>
        <end position="202"/>
    </location>
</feature>
<feature type="compositionally biased region" description="Polar residues" evidence="1">
    <location>
        <begin position="1"/>
        <end position="10"/>
    </location>
</feature>
<dbReference type="Proteomes" id="UP000736787">
    <property type="component" value="Unassembled WGS sequence"/>
</dbReference>
<dbReference type="VEuPathDB" id="FungiDB:PC110_g19668"/>
<evidence type="ECO:0000313" key="3">
    <source>
        <dbReference type="EMBL" id="KAG2923710.1"/>
    </source>
</evidence>
<gene>
    <name evidence="3" type="ORF">PC117_g15658</name>
</gene>
<feature type="region of interest" description="Disordered" evidence="1">
    <location>
        <begin position="1"/>
        <end position="73"/>
    </location>
</feature>
<feature type="domain" description="Integrase zinc-binding" evidence="2">
    <location>
        <begin position="307"/>
        <end position="350"/>
    </location>
</feature>
<dbReference type="InterPro" id="IPR041588">
    <property type="entry name" value="Integrase_H2C2"/>
</dbReference>
<proteinExistence type="predicted"/>
<evidence type="ECO:0000313" key="4">
    <source>
        <dbReference type="Proteomes" id="UP000736787"/>
    </source>
</evidence>
<feature type="region of interest" description="Disordered" evidence="1">
    <location>
        <begin position="214"/>
        <end position="245"/>
    </location>
</feature>
<sequence>MVLTTVTFNEPVTGDGAPTGGSMTAMYTKDGTTSDIPKPGVIPSTVEASTDGTNRRRRTTTRPRMSDSTRPMTRAVKRRLEEAARTTNDGVSANTVNLDGDVCGIEDCLPTADQVTNHHQGPEELTTRSSHRRSNDSAKGITTGKKKQHRVTWAMDDAQRGFAACSSTRGHKWCKAGDGRRSNQSKRPVRGAKDSDYDGVRSITKDGTITKHKAKVTMPEADQQTREDVRVRKSKQQRRPETIRESVQRVDETVVLQLTDTVISEAQAINQLVQKMLEESVHKGMAVNTEYGSVLIETPTGRRVVLPPDLWPLVFKDSHDSVWTGHLRAPHTYARIAQLYYWPDRKREVRR</sequence>
<accession>A0A8T1CL84</accession>
<evidence type="ECO:0000259" key="2">
    <source>
        <dbReference type="Pfam" id="PF17921"/>
    </source>
</evidence>
<evidence type="ECO:0000256" key="1">
    <source>
        <dbReference type="SAM" id="MobiDB-lite"/>
    </source>
</evidence>
<organism evidence="3 4">
    <name type="scientific">Phytophthora cactorum</name>
    <dbReference type="NCBI Taxonomy" id="29920"/>
    <lineage>
        <taxon>Eukaryota</taxon>
        <taxon>Sar</taxon>
        <taxon>Stramenopiles</taxon>
        <taxon>Oomycota</taxon>
        <taxon>Peronosporomycetes</taxon>
        <taxon>Peronosporales</taxon>
        <taxon>Peronosporaceae</taxon>
        <taxon>Phytophthora</taxon>
    </lineage>
</organism>
<comment type="caution">
    <text evidence="3">The sequence shown here is derived from an EMBL/GenBank/DDBJ whole genome shotgun (WGS) entry which is preliminary data.</text>
</comment>
<feature type="region of interest" description="Disordered" evidence="1">
    <location>
        <begin position="114"/>
        <end position="150"/>
    </location>
</feature>
<protein>
    <recommendedName>
        <fullName evidence="2">Integrase zinc-binding domain-containing protein</fullName>
    </recommendedName>
</protein>
<dbReference type="Pfam" id="PF17921">
    <property type="entry name" value="Integrase_H2C2"/>
    <property type="match status" value="1"/>
</dbReference>
<name>A0A8T1CL84_9STRA</name>
<dbReference type="AlphaFoldDB" id="A0A8T1CL84"/>